<evidence type="ECO:0000259" key="1">
    <source>
        <dbReference type="Pfam" id="PF24032"/>
    </source>
</evidence>
<dbReference type="Proteomes" id="UP000596049">
    <property type="component" value="Chromosome"/>
</dbReference>
<proteinExistence type="predicted"/>
<protein>
    <recommendedName>
        <fullName evidence="1">YqbQ/XkdQ domain-containing protein</fullName>
    </recommendedName>
</protein>
<dbReference type="RefSeq" id="WP_143114857.1">
    <property type="nucleotide sequence ID" value="NZ_CP067341.1"/>
</dbReference>
<name>A0ABX7ATC3_9BACI</name>
<dbReference type="InterPro" id="IPR056937">
    <property type="entry name" value="YqbQ/XkdQ"/>
</dbReference>
<keyword evidence="3" id="KW-1185">Reference proteome</keyword>
<sequence length="326" mass="36696">MMAHELWLIKGGTKTNITPMIGTLTWRSNMAELGDELNFSIAFNDTNYFPVNPCDIGDMVVLLNNGKEITRAIIVDEVKSGTAPIAYIGFDYAFYLNKSTAVYQFKKLSADACIKKLAKDFNIPIGKITSIPKPISQIYNDKKVSDIIKDILETAEKSLGVKYLMEMRQGKLYIEKRSNVVVTGTFQLYEGGTKYDNHSAIMNPSKRRSIVDMANTIQVVGNNDKVVLTKSDNKMVEKYGRITKVVNLDQNEKKSAKQIAENELKQFSKIIEENEVELMGDDNFRAGRLFKLEEPVTGIKGTFLIKDVLHTISKGIHTMKPSFEVK</sequence>
<evidence type="ECO:0000313" key="3">
    <source>
        <dbReference type="Proteomes" id="UP000596049"/>
    </source>
</evidence>
<organism evidence="2 3">
    <name type="scientific">Lysinibacillus agricola</name>
    <dbReference type="NCBI Taxonomy" id="2590012"/>
    <lineage>
        <taxon>Bacteria</taxon>
        <taxon>Bacillati</taxon>
        <taxon>Bacillota</taxon>
        <taxon>Bacilli</taxon>
        <taxon>Bacillales</taxon>
        <taxon>Bacillaceae</taxon>
        <taxon>Lysinibacillus</taxon>
    </lineage>
</organism>
<evidence type="ECO:0000313" key="2">
    <source>
        <dbReference type="EMBL" id="QQP13056.1"/>
    </source>
</evidence>
<dbReference type="EMBL" id="CP067341">
    <property type="protein sequence ID" value="QQP13056.1"/>
    <property type="molecule type" value="Genomic_DNA"/>
</dbReference>
<gene>
    <name evidence="2" type="ORF">FJQ98_02990</name>
</gene>
<feature type="domain" description="YqbQ/XkdQ" evidence="1">
    <location>
        <begin position="25"/>
        <end position="320"/>
    </location>
</feature>
<reference evidence="2 3" key="1">
    <citation type="submission" date="2020-01" db="EMBL/GenBank/DDBJ databases">
        <authorList>
            <person name="Liu G."/>
            <person name="Liu B."/>
        </authorList>
    </citation>
    <scope>NUCLEOTIDE SEQUENCE [LARGE SCALE GENOMIC DNA]</scope>
    <source>
        <strain evidence="2 3">FJAT-51161</strain>
    </source>
</reference>
<dbReference type="Pfam" id="PF24032">
    <property type="entry name" value="YQBQ"/>
    <property type="match status" value="1"/>
</dbReference>
<accession>A0ABX7ATC3</accession>